<proteinExistence type="predicted"/>
<comment type="caution">
    <text evidence="2">The sequence shown here is derived from an EMBL/GenBank/DDBJ whole genome shotgun (WGS) entry which is preliminary data.</text>
</comment>
<sequence length="145" mass="14283">MPRHSPAAPTLVNVNIVLLVVLVLVGVALVAIGVLGVRGQLRRNRFVGVRTAASLRDDETFALANRVAGVPNLVAGLVALLAGAAVLVNPATAVVVGLVGLVGAVAIAVAGGVQGHRAAEALPEPEKSGCSTCACAGACGVLSRA</sequence>
<gene>
    <name evidence="2" type="ORF">GCM10010185_07590</name>
</gene>
<dbReference type="Pfam" id="PF13630">
    <property type="entry name" value="SdpI"/>
    <property type="match status" value="1"/>
</dbReference>
<reference evidence="2" key="2">
    <citation type="submission" date="2020-09" db="EMBL/GenBank/DDBJ databases">
        <authorList>
            <person name="Sun Q."/>
            <person name="Ohkuma M."/>
        </authorList>
    </citation>
    <scope>NUCLEOTIDE SEQUENCE</scope>
    <source>
        <strain evidence="2">JCM 3313</strain>
    </source>
</reference>
<feature type="transmembrane region" description="Helical" evidence="1">
    <location>
        <begin position="12"/>
        <end position="37"/>
    </location>
</feature>
<evidence type="ECO:0000313" key="3">
    <source>
        <dbReference type="Proteomes" id="UP000639606"/>
    </source>
</evidence>
<accession>A0A918EBV8</accession>
<keyword evidence="1" id="KW-0812">Transmembrane</keyword>
<keyword evidence="1" id="KW-0472">Membrane</keyword>
<evidence type="ECO:0000313" key="2">
    <source>
        <dbReference type="EMBL" id="GGP38571.1"/>
    </source>
</evidence>
<evidence type="ECO:0000256" key="1">
    <source>
        <dbReference type="SAM" id="Phobius"/>
    </source>
</evidence>
<feature type="transmembrane region" description="Helical" evidence="1">
    <location>
        <begin position="70"/>
        <end position="88"/>
    </location>
</feature>
<protein>
    <recommendedName>
        <fullName evidence="4">SdpI/YhfL family protein</fullName>
    </recommendedName>
</protein>
<dbReference type="Proteomes" id="UP000639606">
    <property type="component" value="Unassembled WGS sequence"/>
</dbReference>
<evidence type="ECO:0008006" key="4">
    <source>
        <dbReference type="Google" id="ProtNLM"/>
    </source>
</evidence>
<name>A0A918EBV8_9PSEU</name>
<organism evidence="2 3">
    <name type="scientific">Saccharothrix coeruleofusca</name>
    <dbReference type="NCBI Taxonomy" id="33919"/>
    <lineage>
        <taxon>Bacteria</taxon>
        <taxon>Bacillati</taxon>
        <taxon>Actinomycetota</taxon>
        <taxon>Actinomycetes</taxon>
        <taxon>Pseudonocardiales</taxon>
        <taxon>Pseudonocardiaceae</taxon>
        <taxon>Saccharothrix</taxon>
    </lineage>
</organism>
<keyword evidence="3" id="KW-1185">Reference proteome</keyword>
<dbReference type="InterPro" id="IPR025962">
    <property type="entry name" value="SdpI/YhfL"/>
</dbReference>
<dbReference type="EMBL" id="BMRG01000001">
    <property type="protein sequence ID" value="GGP38571.1"/>
    <property type="molecule type" value="Genomic_DNA"/>
</dbReference>
<keyword evidence="1" id="KW-1133">Transmembrane helix</keyword>
<dbReference type="AlphaFoldDB" id="A0A918EBV8"/>
<reference evidence="2" key="1">
    <citation type="journal article" date="2014" name="Int. J. Syst. Evol. Microbiol.">
        <title>Complete genome sequence of Corynebacterium casei LMG S-19264T (=DSM 44701T), isolated from a smear-ripened cheese.</title>
        <authorList>
            <consortium name="US DOE Joint Genome Institute (JGI-PGF)"/>
            <person name="Walter F."/>
            <person name="Albersmeier A."/>
            <person name="Kalinowski J."/>
            <person name="Ruckert C."/>
        </authorList>
    </citation>
    <scope>NUCLEOTIDE SEQUENCE</scope>
    <source>
        <strain evidence="2">JCM 3313</strain>
    </source>
</reference>
<feature type="transmembrane region" description="Helical" evidence="1">
    <location>
        <begin position="94"/>
        <end position="113"/>
    </location>
</feature>